<protein>
    <submittedName>
        <fullName evidence="2">Uncharacterized protein</fullName>
    </submittedName>
</protein>
<evidence type="ECO:0000313" key="3">
    <source>
        <dbReference type="Proteomes" id="UP000028667"/>
    </source>
</evidence>
<dbReference type="RefSeq" id="YP_009052331.1">
    <property type="nucleotide sequence ID" value="NC_024697.1"/>
</dbReference>
<keyword evidence="1" id="KW-1133">Transmembrane helix</keyword>
<sequence>MINQNEAALGKLITKVVIYIVMGILALMTLYWLLQEIMKFIDAFIPKFPDIGKGLNKAFKPVGNAFNKKNVKKAFKPVSKPFKKKGKKIF</sequence>
<dbReference type="EMBL" id="KJ645900">
    <property type="protein sequence ID" value="AII17238.1"/>
    <property type="molecule type" value="Genomic_DNA"/>
</dbReference>
<proteinExistence type="predicted"/>
<dbReference type="GeneID" id="20041580"/>
<accession>A0A076FMR6</accession>
<keyword evidence="3" id="KW-1185">Reference proteome</keyword>
<dbReference type="Proteomes" id="UP000028667">
    <property type="component" value="Segment"/>
</dbReference>
<name>A0A076FMR6_9VIRU</name>
<gene>
    <name evidence="2" type="ORF">AaV_257</name>
</gene>
<reference evidence="2 3" key="1">
    <citation type="journal article" date="2014" name="Virology">
        <title>Genome of brown tide virus (AaV), the little giant of the Megaviridae, elucidates NCLDV genome expansion and host-virus coevolution.</title>
        <authorList>
            <person name="Moniruzzaman M."/>
            <person name="LeCleir G.R."/>
            <person name="Brown C.M."/>
            <person name="Gobler C.J."/>
            <person name="Bidle K.D."/>
            <person name="Wilson W.H."/>
            <person name="Wilhelm S.W."/>
        </authorList>
    </citation>
    <scope>NUCLEOTIDE SEQUENCE [LARGE SCALE GENOMIC DNA]</scope>
    <source>
        <strain evidence="2">BtV-01</strain>
    </source>
</reference>
<evidence type="ECO:0000256" key="1">
    <source>
        <dbReference type="SAM" id="Phobius"/>
    </source>
</evidence>
<keyword evidence="1" id="KW-0812">Transmembrane</keyword>
<evidence type="ECO:0000313" key="2">
    <source>
        <dbReference type="EMBL" id="AII17238.1"/>
    </source>
</evidence>
<keyword evidence="1" id="KW-0472">Membrane</keyword>
<organism evidence="2 3">
    <name type="scientific">Aureococcus anophagefferens virus</name>
    <dbReference type="NCBI Taxonomy" id="1474867"/>
    <lineage>
        <taxon>Viruses</taxon>
        <taxon>Varidnaviria</taxon>
        <taxon>Bamfordvirae</taxon>
        <taxon>Nucleocytoviricota</taxon>
        <taxon>Megaviricetes</taxon>
        <taxon>Imitervirales</taxon>
        <taxon>Schizomimiviridae</taxon>
        <taxon>Kratosvirus</taxon>
        <taxon>Kratosvirus quantuckense</taxon>
    </lineage>
</organism>
<dbReference type="KEGG" id="vg:20041580"/>
<feature type="transmembrane region" description="Helical" evidence="1">
    <location>
        <begin position="12"/>
        <end position="34"/>
    </location>
</feature>